<keyword evidence="3" id="KW-1185">Reference proteome</keyword>
<evidence type="ECO:0000256" key="1">
    <source>
        <dbReference type="SAM" id="Phobius"/>
    </source>
</evidence>
<reference evidence="2 3" key="1">
    <citation type="submission" date="2016-07" db="EMBL/GenBank/DDBJ databases">
        <title>Pervasive Adenine N6-methylation of Active Genes in Fungi.</title>
        <authorList>
            <consortium name="DOE Joint Genome Institute"/>
            <person name="Mondo S.J."/>
            <person name="Dannebaum R.O."/>
            <person name="Kuo R.C."/>
            <person name="Labutti K."/>
            <person name="Haridas S."/>
            <person name="Kuo A."/>
            <person name="Salamov A."/>
            <person name="Ahrendt S.R."/>
            <person name="Lipzen A."/>
            <person name="Sullivan W."/>
            <person name="Andreopoulos W.B."/>
            <person name="Clum A."/>
            <person name="Lindquist E."/>
            <person name="Daum C."/>
            <person name="Ramamoorthy G.K."/>
            <person name="Gryganskyi A."/>
            <person name="Culley D."/>
            <person name="Magnuson J.K."/>
            <person name="James T.Y."/>
            <person name="O'Malley M.A."/>
            <person name="Stajich J.E."/>
            <person name="Spatafora J.W."/>
            <person name="Visel A."/>
            <person name="Grigoriev I.V."/>
        </authorList>
    </citation>
    <scope>NUCLEOTIDE SEQUENCE [LARGE SCALE GENOMIC DNA]</scope>
    <source>
        <strain evidence="2 3">CBS 115471</strain>
    </source>
</reference>
<gene>
    <name evidence="2" type="ORF">BCR34DRAFT_189118</name>
</gene>
<evidence type="ECO:0000313" key="2">
    <source>
        <dbReference type="EMBL" id="ORY15118.1"/>
    </source>
</evidence>
<feature type="transmembrane region" description="Helical" evidence="1">
    <location>
        <begin position="76"/>
        <end position="95"/>
    </location>
</feature>
<keyword evidence="1" id="KW-0812">Transmembrane</keyword>
<sequence>MDMQARAHSPSRWLAIALSSLTIVTHTLLVVFALHIHNAAGSLESGASWFVVYNAVAAGAGILGVMGALKMNRSHISAYAVMQATTLLLSTFALLDLVLPFEITAIVPLLPIPRIDSNAICREVDDSFGWDAQWADRCLMSFMVMRAVAAGVGYILLAVQWCALIAVWRWGRGLCAEERRGDGECNFGDVESTGGKWKEVFTKEALREVYLVENKGNKV</sequence>
<keyword evidence="1" id="KW-0472">Membrane</keyword>
<keyword evidence="1" id="KW-1133">Transmembrane helix</keyword>
<dbReference type="OrthoDB" id="3765137at2759"/>
<dbReference type="AlphaFoldDB" id="A0A1Y1ZY18"/>
<feature type="transmembrane region" description="Helical" evidence="1">
    <location>
        <begin position="12"/>
        <end position="36"/>
    </location>
</feature>
<accession>A0A1Y1ZY18</accession>
<evidence type="ECO:0000313" key="3">
    <source>
        <dbReference type="Proteomes" id="UP000193144"/>
    </source>
</evidence>
<proteinExistence type="predicted"/>
<dbReference type="Proteomes" id="UP000193144">
    <property type="component" value="Unassembled WGS sequence"/>
</dbReference>
<organism evidence="2 3">
    <name type="scientific">Clohesyomyces aquaticus</name>
    <dbReference type="NCBI Taxonomy" id="1231657"/>
    <lineage>
        <taxon>Eukaryota</taxon>
        <taxon>Fungi</taxon>
        <taxon>Dikarya</taxon>
        <taxon>Ascomycota</taxon>
        <taxon>Pezizomycotina</taxon>
        <taxon>Dothideomycetes</taxon>
        <taxon>Pleosporomycetidae</taxon>
        <taxon>Pleosporales</taxon>
        <taxon>Lindgomycetaceae</taxon>
        <taxon>Clohesyomyces</taxon>
    </lineage>
</organism>
<protein>
    <submittedName>
        <fullName evidence="2">Uncharacterized protein</fullName>
    </submittedName>
</protein>
<dbReference type="EMBL" id="MCFA01000027">
    <property type="protein sequence ID" value="ORY15118.1"/>
    <property type="molecule type" value="Genomic_DNA"/>
</dbReference>
<feature type="transmembrane region" description="Helical" evidence="1">
    <location>
        <begin position="48"/>
        <end position="69"/>
    </location>
</feature>
<feature type="transmembrane region" description="Helical" evidence="1">
    <location>
        <begin position="147"/>
        <end position="170"/>
    </location>
</feature>
<name>A0A1Y1ZY18_9PLEO</name>
<comment type="caution">
    <text evidence="2">The sequence shown here is derived from an EMBL/GenBank/DDBJ whole genome shotgun (WGS) entry which is preliminary data.</text>
</comment>